<dbReference type="GO" id="GO:0005576">
    <property type="term" value="C:extracellular region"/>
    <property type="evidence" value="ECO:0007669"/>
    <property type="project" value="TreeGrafter"/>
</dbReference>
<evidence type="ECO:0000256" key="9">
    <source>
        <dbReference type="PROSITE-ProRule" id="PRU01373"/>
    </source>
</evidence>
<evidence type="ECO:0000256" key="2">
    <source>
        <dbReference type="ARBA" id="ARBA00005992"/>
    </source>
</evidence>
<dbReference type="Pfam" id="PF03734">
    <property type="entry name" value="YkuD"/>
    <property type="match status" value="1"/>
</dbReference>
<dbReference type="InterPro" id="IPR005490">
    <property type="entry name" value="LD_TPept_cat_dom"/>
</dbReference>
<proteinExistence type="inferred from homology"/>
<feature type="active site" description="Nucleophile" evidence="9">
    <location>
        <position position="175"/>
    </location>
</feature>
<keyword evidence="10" id="KW-0732">Signal</keyword>
<feature type="signal peptide" evidence="10">
    <location>
        <begin position="1"/>
        <end position="27"/>
    </location>
</feature>
<reference evidence="12 13" key="1">
    <citation type="journal article" date="2010" name="J. Bacteriol.">
        <title>Genome sequences of Pelagibaca bermudensis HTCC2601T and Maritimibacter alkaliphilus HTCC2654T, the type strains of two marine Roseobacter genera.</title>
        <authorList>
            <person name="Thrash J.C."/>
            <person name="Cho J.C."/>
            <person name="Ferriera S."/>
            <person name="Johnson J."/>
            <person name="Vergin K.L."/>
            <person name="Giovannoni S.J."/>
        </authorList>
    </citation>
    <scope>NUCLEOTIDE SEQUENCE [LARGE SCALE GENOMIC DNA]</scope>
    <source>
        <strain evidence="12 13">HTCC2654</strain>
    </source>
</reference>
<evidence type="ECO:0000256" key="8">
    <source>
        <dbReference type="ARBA" id="ARBA00023316"/>
    </source>
</evidence>
<dbReference type="STRING" id="314271.RB2654_02374"/>
<dbReference type="Proteomes" id="UP000002931">
    <property type="component" value="Unassembled WGS sequence"/>
</dbReference>
<protein>
    <submittedName>
        <fullName evidence="12">ErfK/YbiS/YcfS/YnhG family protein</fullName>
    </submittedName>
</protein>
<organism evidence="12 13">
    <name type="scientific">Maritimibacter alkaliphilus HTCC2654</name>
    <dbReference type="NCBI Taxonomy" id="314271"/>
    <lineage>
        <taxon>Bacteria</taxon>
        <taxon>Pseudomonadati</taxon>
        <taxon>Pseudomonadota</taxon>
        <taxon>Alphaproteobacteria</taxon>
        <taxon>Rhodobacterales</taxon>
        <taxon>Roseobacteraceae</taxon>
        <taxon>Maritimibacter</taxon>
    </lineage>
</organism>
<evidence type="ECO:0000256" key="5">
    <source>
        <dbReference type="ARBA" id="ARBA00022801"/>
    </source>
</evidence>
<dbReference type="eggNOG" id="COG1376">
    <property type="taxonomic scope" value="Bacteria"/>
</dbReference>
<keyword evidence="13" id="KW-1185">Reference proteome</keyword>
<dbReference type="PROSITE" id="PS52029">
    <property type="entry name" value="LD_TPASE"/>
    <property type="match status" value="1"/>
</dbReference>
<sequence length="199" mass="22190">MASKMTRRGLLAAASALPLCTPALLRAQSAPPQVMGADDETVQEFSRRNASSFRTMEWRDHFDSLGKGAIVCDTTSKALHYWNADGSIYRLYPTSVPRTDELTKRGYSEIVRKKVGPTWTPTASQMERFPDWEPIGAGDPANPLGTHAMYLDWPAYLIHGTHDTRKIGRRSSDGCIGLYNEKIAELYELTEIGTQVRLV</sequence>
<dbReference type="GO" id="GO:0071972">
    <property type="term" value="F:peptidoglycan L,D-transpeptidase activity"/>
    <property type="evidence" value="ECO:0007669"/>
    <property type="project" value="TreeGrafter"/>
</dbReference>
<dbReference type="HOGENOM" id="CLU_042399_2_0_5"/>
<dbReference type="InterPro" id="IPR038063">
    <property type="entry name" value="Transpep_catalytic_dom"/>
</dbReference>
<dbReference type="PANTHER" id="PTHR30582">
    <property type="entry name" value="L,D-TRANSPEPTIDASE"/>
    <property type="match status" value="1"/>
</dbReference>
<dbReference type="GO" id="GO:0071555">
    <property type="term" value="P:cell wall organization"/>
    <property type="evidence" value="ECO:0007669"/>
    <property type="project" value="UniProtKB-UniRule"/>
</dbReference>
<evidence type="ECO:0000256" key="6">
    <source>
        <dbReference type="ARBA" id="ARBA00022960"/>
    </source>
</evidence>
<dbReference type="PANTHER" id="PTHR30582:SF24">
    <property type="entry name" value="L,D-TRANSPEPTIDASE ERFK_SRFK-RELATED"/>
    <property type="match status" value="1"/>
</dbReference>
<evidence type="ECO:0000259" key="11">
    <source>
        <dbReference type="PROSITE" id="PS52029"/>
    </source>
</evidence>
<keyword evidence="4" id="KW-0808">Transferase</keyword>
<dbReference type="EMBL" id="AAMT01000004">
    <property type="protein sequence ID" value="EAQ13522.1"/>
    <property type="molecule type" value="Genomic_DNA"/>
</dbReference>
<dbReference type="Gene3D" id="2.40.440.10">
    <property type="entry name" value="L,D-transpeptidase catalytic domain-like"/>
    <property type="match status" value="1"/>
</dbReference>
<dbReference type="GO" id="GO:0008360">
    <property type="term" value="P:regulation of cell shape"/>
    <property type="evidence" value="ECO:0007669"/>
    <property type="project" value="UniProtKB-UniRule"/>
</dbReference>
<evidence type="ECO:0000256" key="10">
    <source>
        <dbReference type="SAM" id="SignalP"/>
    </source>
</evidence>
<evidence type="ECO:0000256" key="7">
    <source>
        <dbReference type="ARBA" id="ARBA00022984"/>
    </source>
</evidence>
<evidence type="ECO:0000313" key="12">
    <source>
        <dbReference type="EMBL" id="EAQ13522.1"/>
    </source>
</evidence>
<keyword evidence="8 9" id="KW-0961">Cell wall biogenesis/degradation</keyword>
<evidence type="ECO:0000256" key="1">
    <source>
        <dbReference type="ARBA" id="ARBA00004752"/>
    </source>
</evidence>
<feature type="domain" description="L,D-TPase catalytic" evidence="11">
    <location>
        <begin position="68"/>
        <end position="199"/>
    </location>
</feature>
<name>A3VDD3_9RHOB</name>
<comment type="pathway">
    <text evidence="1 9">Cell wall biogenesis; peptidoglycan biosynthesis.</text>
</comment>
<evidence type="ECO:0000256" key="3">
    <source>
        <dbReference type="ARBA" id="ARBA00022676"/>
    </source>
</evidence>
<keyword evidence="3" id="KW-0328">Glycosyltransferase</keyword>
<keyword evidence="7 9" id="KW-0573">Peptidoglycan synthesis</keyword>
<dbReference type="AlphaFoldDB" id="A3VDD3"/>
<evidence type="ECO:0000256" key="4">
    <source>
        <dbReference type="ARBA" id="ARBA00022679"/>
    </source>
</evidence>
<dbReference type="CDD" id="cd16913">
    <property type="entry name" value="YkuD_like"/>
    <property type="match status" value="1"/>
</dbReference>
<evidence type="ECO:0000313" key="13">
    <source>
        <dbReference type="Proteomes" id="UP000002931"/>
    </source>
</evidence>
<keyword evidence="5" id="KW-0378">Hydrolase</keyword>
<dbReference type="OrthoDB" id="9795305at2"/>
<dbReference type="GO" id="GO:0018104">
    <property type="term" value="P:peptidoglycan-protein cross-linking"/>
    <property type="evidence" value="ECO:0007669"/>
    <property type="project" value="TreeGrafter"/>
</dbReference>
<dbReference type="RefSeq" id="WP_008328368.1">
    <property type="nucleotide sequence ID" value="NZ_CH902578.1"/>
</dbReference>
<accession>A3VDD3</accession>
<feature type="active site" description="Proton donor/acceptor" evidence="9">
    <location>
        <position position="159"/>
    </location>
</feature>
<comment type="similarity">
    <text evidence="2">Belongs to the YkuD family.</text>
</comment>
<comment type="caution">
    <text evidence="12">The sequence shown here is derived from an EMBL/GenBank/DDBJ whole genome shotgun (WGS) entry which is preliminary data.</text>
</comment>
<keyword evidence="6 9" id="KW-0133">Cell shape</keyword>
<dbReference type="GO" id="GO:0016757">
    <property type="term" value="F:glycosyltransferase activity"/>
    <property type="evidence" value="ECO:0007669"/>
    <property type="project" value="UniProtKB-KW"/>
</dbReference>
<feature type="chain" id="PRO_5002661683" evidence="10">
    <location>
        <begin position="28"/>
        <end position="199"/>
    </location>
</feature>
<gene>
    <name evidence="12" type="ORF">RB2654_02374</name>
</gene>
<dbReference type="InterPro" id="IPR050979">
    <property type="entry name" value="LD-transpeptidase"/>
</dbReference>
<dbReference type="UniPathway" id="UPA00219"/>
<dbReference type="SUPFAM" id="SSF141523">
    <property type="entry name" value="L,D-transpeptidase catalytic domain-like"/>
    <property type="match status" value="1"/>
</dbReference>